<dbReference type="InterPro" id="IPR046938">
    <property type="entry name" value="DNA_clamp_sf"/>
</dbReference>
<keyword evidence="9" id="KW-0238">DNA-binding</keyword>
<keyword evidence="4 10" id="KW-0963">Cytoplasm</keyword>
<dbReference type="InterPro" id="IPR022635">
    <property type="entry name" value="DNA_polIII_beta_C"/>
</dbReference>
<keyword evidence="8 10" id="KW-0239">DNA-directed DNA polymerase</keyword>
<dbReference type="PANTHER" id="PTHR30478:SF0">
    <property type="entry name" value="BETA SLIDING CLAMP"/>
    <property type="match status" value="1"/>
</dbReference>
<dbReference type="STRING" id="288705.RSal33209_0002"/>
<evidence type="ECO:0000256" key="7">
    <source>
        <dbReference type="ARBA" id="ARBA00022705"/>
    </source>
</evidence>
<dbReference type="FunFam" id="3.10.150.10:FF:000001">
    <property type="entry name" value="Beta sliding clamp"/>
    <property type="match status" value="1"/>
</dbReference>
<dbReference type="GO" id="GO:0008408">
    <property type="term" value="F:3'-5' exonuclease activity"/>
    <property type="evidence" value="ECO:0007669"/>
    <property type="project" value="InterPro"/>
</dbReference>
<evidence type="ECO:0000259" key="13">
    <source>
        <dbReference type="Pfam" id="PF02768"/>
    </source>
</evidence>
<dbReference type="GO" id="GO:0006271">
    <property type="term" value="P:DNA strand elongation involved in DNA replication"/>
    <property type="evidence" value="ECO:0007669"/>
    <property type="project" value="TreeGrafter"/>
</dbReference>
<dbReference type="HOGENOM" id="CLU_038149_1_1_11"/>
<protein>
    <recommendedName>
        <fullName evidence="3 10">Beta sliding clamp</fullName>
    </recommendedName>
</protein>
<comment type="function">
    <text evidence="10">Confers DNA tethering and processivity to DNA polymerases and other proteins. Acts as a clamp, forming a ring around DNA (a reaction catalyzed by the clamp-loading complex) which diffuses in an ATP-independent manner freely and bidirectionally along dsDNA. Initially characterized for its ability to contact the catalytic subunit of DNA polymerase III (Pol III), a complex, multichain enzyme responsible for most of the replicative synthesis in bacteria; Pol III exhibits 3'-5' exonuclease proofreading activity. The beta chain is required for initiation of replication as well as for processivity of DNA replication.</text>
</comment>
<comment type="subunit">
    <text evidence="10">Forms a ring-shaped head-to-tail homodimer around DNA.</text>
</comment>
<dbReference type="GO" id="GO:0003887">
    <property type="term" value="F:DNA-directed DNA polymerase activity"/>
    <property type="evidence" value="ECO:0007669"/>
    <property type="project" value="UniProtKB-UniRule"/>
</dbReference>
<dbReference type="Proteomes" id="UP000002007">
    <property type="component" value="Chromosome"/>
</dbReference>
<evidence type="ECO:0000259" key="12">
    <source>
        <dbReference type="Pfam" id="PF02767"/>
    </source>
</evidence>
<dbReference type="Pfam" id="PF00712">
    <property type="entry name" value="DNA_pol3_beta"/>
    <property type="match status" value="1"/>
</dbReference>
<dbReference type="GO" id="GO:0005737">
    <property type="term" value="C:cytoplasm"/>
    <property type="evidence" value="ECO:0007669"/>
    <property type="project" value="UniProtKB-SubCell"/>
</dbReference>
<dbReference type="FunFam" id="3.10.150.10:FF:000005">
    <property type="entry name" value="Beta sliding clamp"/>
    <property type="match status" value="1"/>
</dbReference>
<evidence type="ECO:0000259" key="11">
    <source>
        <dbReference type="Pfam" id="PF00712"/>
    </source>
</evidence>
<dbReference type="PIRSF" id="PIRSF000804">
    <property type="entry name" value="DNA_pol_III_b"/>
    <property type="match status" value="1"/>
</dbReference>
<dbReference type="SUPFAM" id="SSF55979">
    <property type="entry name" value="DNA clamp"/>
    <property type="match status" value="3"/>
</dbReference>
<keyword evidence="7 10" id="KW-0235">DNA replication</keyword>
<evidence type="ECO:0000256" key="8">
    <source>
        <dbReference type="ARBA" id="ARBA00022932"/>
    </source>
</evidence>
<dbReference type="SMART" id="SM00480">
    <property type="entry name" value="POL3Bc"/>
    <property type="match status" value="1"/>
</dbReference>
<dbReference type="KEGG" id="rsa:RSal33209_0002"/>
<proteinExistence type="inferred from homology"/>
<dbReference type="InterPro" id="IPR001001">
    <property type="entry name" value="DNA_polIII_beta"/>
</dbReference>
<dbReference type="Pfam" id="PF02767">
    <property type="entry name" value="DNA_pol3_beta_2"/>
    <property type="match status" value="1"/>
</dbReference>
<evidence type="ECO:0000256" key="1">
    <source>
        <dbReference type="ARBA" id="ARBA00004496"/>
    </source>
</evidence>
<keyword evidence="6 10" id="KW-0548">Nucleotidyltransferase</keyword>
<accession>A9WR30</accession>
<comment type="subcellular location">
    <subcellularLocation>
        <location evidence="1 10">Cytoplasm</location>
    </subcellularLocation>
</comment>
<dbReference type="InterPro" id="IPR022637">
    <property type="entry name" value="DNA_polIII_beta_cen"/>
</dbReference>
<evidence type="ECO:0000256" key="5">
    <source>
        <dbReference type="ARBA" id="ARBA00022679"/>
    </source>
</evidence>
<dbReference type="EMBL" id="CP000910">
    <property type="protein sequence ID" value="ABY21762.1"/>
    <property type="molecule type" value="Genomic_DNA"/>
</dbReference>
<dbReference type="NCBIfam" id="TIGR00663">
    <property type="entry name" value="dnan"/>
    <property type="match status" value="1"/>
</dbReference>
<evidence type="ECO:0000256" key="3">
    <source>
        <dbReference type="ARBA" id="ARBA00021035"/>
    </source>
</evidence>
<evidence type="ECO:0000313" key="14">
    <source>
        <dbReference type="EMBL" id="ABY21762.1"/>
    </source>
</evidence>
<evidence type="ECO:0000256" key="10">
    <source>
        <dbReference type="PIRNR" id="PIRNR000804"/>
    </source>
</evidence>
<dbReference type="GO" id="GO:0009360">
    <property type="term" value="C:DNA polymerase III complex"/>
    <property type="evidence" value="ECO:0007669"/>
    <property type="project" value="InterPro"/>
</dbReference>
<dbReference type="eggNOG" id="COG0592">
    <property type="taxonomic scope" value="Bacteria"/>
</dbReference>
<comment type="similarity">
    <text evidence="2 10">Belongs to the beta sliding clamp family.</text>
</comment>
<dbReference type="CDD" id="cd00140">
    <property type="entry name" value="beta_clamp"/>
    <property type="match status" value="1"/>
</dbReference>
<dbReference type="InterPro" id="IPR022634">
    <property type="entry name" value="DNA_polIII_beta_N"/>
</dbReference>
<feature type="domain" description="DNA polymerase III beta sliding clamp central" evidence="12">
    <location>
        <begin position="161"/>
        <end position="277"/>
    </location>
</feature>
<keyword evidence="15" id="KW-1185">Reference proteome</keyword>
<dbReference type="AlphaFoldDB" id="A9WR30"/>
<dbReference type="GO" id="GO:0003677">
    <property type="term" value="F:DNA binding"/>
    <property type="evidence" value="ECO:0007669"/>
    <property type="project" value="UniProtKB-UniRule"/>
</dbReference>
<dbReference type="Pfam" id="PF02768">
    <property type="entry name" value="DNA_pol3_beta_3"/>
    <property type="match status" value="1"/>
</dbReference>
<dbReference type="PANTHER" id="PTHR30478">
    <property type="entry name" value="DNA POLYMERASE III SUBUNIT BETA"/>
    <property type="match status" value="1"/>
</dbReference>
<organism evidence="14 15">
    <name type="scientific">Renibacterium salmoninarum (strain ATCC 33209 / DSM 20767 / JCM 11484 / NBRC 15589 / NCIMB 2235)</name>
    <dbReference type="NCBI Taxonomy" id="288705"/>
    <lineage>
        <taxon>Bacteria</taxon>
        <taxon>Bacillati</taxon>
        <taxon>Actinomycetota</taxon>
        <taxon>Actinomycetes</taxon>
        <taxon>Micrococcales</taxon>
        <taxon>Micrococcaceae</taxon>
        <taxon>Renibacterium</taxon>
    </lineage>
</organism>
<dbReference type="GO" id="GO:0042802">
    <property type="term" value="F:identical protein binding"/>
    <property type="evidence" value="ECO:0007669"/>
    <property type="project" value="UniProtKB-ARBA"/>
</dbReference>
<keyword evidence="5 10" id="KW-0808">Transferase</keyword>
<evidence type="ECO:0000313" key="15">
    <source>
        <dbReference type="Proteomes" id="UP000002007"/>
    </source>
</evidence>
<evidence type="ECO:0000256" key="2">
    <source>
        <dbReference type="ARBA" id="ARBA00010752"/>
    </source>
</evidence>
<evidence type="ECO:0000256" key="9">
    <source>
        <dbReference type="ARBA" id="ARBA00023125"/>
    </source>
</evidence>
<evidence type="ECO:0000256" key="4">
    <source>
        <dbReference type="ARBA" id="ARBA00022490"/>
    </source>
</evidence>
<feature type="domain" description="DNA polymerase III beta sliding clamp C-terminal" evidence="13">
    <location>
        <begin position="279"/>
        <end position="386"/>
    </location>
</feature>
<reference evidence="15" key="1">
    <citation type="journal article" date="2008" name="J. Bacteriol.">
        <title>Genome sequence of the fish pathogen Renibacterium salmoninarum suggests reductive evolution away from an environmental Arthrobacter ancestor.</title>
        <authorList>
            <person name="Wiens G.D."/>
            <person name="Rockey D.D."/>
            <person name="Wu Z."/>
            <person name="Chang J."/>
            <person name="Levy R."/>
            <person name="Crane S."/>
            <person name="Chen D.S."/>
            <person name="Capri G.R."/>
            <person name="Burnett J.R."/>
            <person name="Sudheesh P.S."/>
            <person name="Schipma M.J."/>
            <person name="Burd H."/>
            <person name="Bhattacharyya A."/>
            <person name="Rhodes L.D."/>
            <person name="Kaul R."/>
            <person name="Strom M.S."/>
        </authorList>
    </citation>
    <scope>NUCLEOTIDE SEQUENCE [LARGE SCALE GENOMIC DNA]</scope>
    <source>
        <strain evidence="15">ATCC 33209 / DSM 20767 / JCM 11484 / NBRC 15589 / NCIMB 2235</strain>
    </source>
</reference>
<evidence type="ECO:0000256" key="6">
    <source>
        <dbReference type="ARBA" id="ARBA00022695"/>
    </source>
</evidence>
<feature type="domain" description="DNA polymerase III beta sliding clamp N-terminal" evidence="11">
    <location>
        <begin position="36"/>
        <end position="152"/>
    </location>
</feature>
<sequence>MDEWSARAAKLVSNMSFPTARSGDVQCEEKGRPAVKFRVERDVLNDAVSWAARALSPRPPVPVLSGLLLKASAGTLSLSSFDYEISARLEIPADIAEEGTILVSGRLLADICRSLPSAPVEVSTDGSKVILTCRNSRFNLATMPEADYPELPALPKISGTVAGDAFAKAVTQVTVAASKDDTLPILAGVKVEIEDDLITLLATDRYRLAMRELNWKPAVPGISTSALVKAKTLSEVAKTLGGAGEINISLSEDSELIGFESGGRRTTSLLVDGDYPKIRSLFPENTPIHATVETSALVEAVRRVALVAERNTQVRLAFTDGQVGLDAGTGEDAQASEALEAALTGEEITVAFNPHYLSEGLNAFESKYVRFSFTSAPKPAMMTAQDSIDGDDQDHYRYLVMPVRLPNQ</sequence>
<name>A9WR30_RENSM</name>
<gene>
    <name evidence="14" type="ordered locus">RSal33209_0002</name>
</gene>
<dbReference type="Gene3D" id="3.10.150.10">
    <property type="entry name" value="DNA Polymerase III, subunit A, domain 2"/>
    <property type="match status" value="3"/>
</dbReference>